<dbReference type="EMBL" id="MU006009">
    <property type="protein sequence ID" value="KAF2858491.1"/>
    <property type="molecule type" value="Genomic_DNA"/>
</dbReference>
<comment type="similarity">
    <text evidence="2">Belongs to the universal ribosomal protein uS3 family.</text>
</comment>
<dbReference type="GO" id="GO:0005840">
    <property type="term" value="C:ribosome"/>
    <property type="evidence" value="ECO:0007669"/>
    <property type="project" value="UniProtKB-KW"/>
</dbReference>
<gene>
    <name evidence="8" type="ORF">K470DRAFT_259785</name>
</gene>
<protein>
    <recommendedName>
        <fullName evidence="6">Small ribosomal subunit protein uS3m</fullName>
    </recommendedName>
</protein>
<dbReference type="OrthoDB" id="4360278at2759"/>
<feature type="region of interest" description="Disordered" evidence="7">
    <location>
        <begin position="139"/>
        <end position="164"/>
    </location>
</feature>
<proteinExistence type="inferred from homology"/>
<dbReference type="AlphaFoldDB" id="A0A6A7BTB2"/>
<dbReference type="GO" id="GO:0003735">
    <property type="term" value="F:structural constituent of ribosome"/>
    <property type="evidence" value="ECO:0007669"/>
    <property type="project" value="InterPro"/>
</dbReference>
<dbReference type="GO" id="GO:0006412">
    <property type="term" value="P:translation"/>
    <property type="evidence" value="ECO:0007669"/>
    <property type="project" value="InterPro"/>
</dbReference>
<evidence type="ECO:0000256" key="6">
    <source>
        <dbReference type="ARBA" id="ARBA00035157"/>
    </source>
</evidence>
<dbReference type="GO" id="GO:0005739">
    <property type="term" value="C:mitochondrion"/>
    <property type="evidence" value="ECO:0007669"/>
    <property type="project" value="UniProtKB-SubCell"/>
</dbReference>
<keyword evidence="5" id="KW-0687">Ribonucleoprotein</keyword>
<evidence type="ECO:0000256" key="1">
    <source>
        <dbReference type="ARBA" id="ARBA00004173"/>
    </source>
</evidence>
<evidence type="ECO:0000256" key="7">
    <source>
        <dbReference type="SAM" id="MobiDB-lite"/>
    </source>
</evidence>
<dbReference type="InterPro" id="IPR007980">
    <property type="entry name" value="Ribosomal_uS3m_fun"/>
</dbReference>
<evidence type="ECO:0000313" key="8">
    <source>
        <dbReference type="EMBL" id="KAF2858491.1"/>
    </source>
</evidence>
<sequence>MSTNIRKAAAASVDLLDPARKQGIQSLLSKVYNKPVELRLVKHSRPHLDGDILAGVVAQQLQDMRAVPRRIVRDAAWKMKLPSKPSITNMTQARFRPGTVVSSQQLQNSSTPATTSEIMKSLRLRQVTSVRISAAGRLSSRLTADRSQKKEAQRGPKAALPGHGQMVRGYINSLRTFSKRAGKRRIGGYGVKVSLGHR</sequence>
<keyword evidence="3" id="KW-0689">Ribosomal protein</keyword>
<dbReference type="Pfam" id="PF05316">
    <property type="entry name" value="VAR1"/>
    <property type="match status" value="1"/>
</dbReference>
<accession>A0A6A7BTB2</accession>
<dbReference type="GO" id="GO:1990904">
    <property type="term" value="C:ribonucleoprotein complex"/>
    <property type="evidence" value="ECO:0007669"/>
    <property type="project" value="UniProtKB-KW"/>
</dbReference>
<organism evidence="8 9">
    <name type="scientific">Piedraia hortae CBS 480.64</name>
    <dbReference type="NCBI Taxonomy" id="1314780"/>
    <lineage>
        <taxon>Eukaryota</taxon>
        <taxon>Fungi</taxon>
        <taxon>Dikarya</taxon>
        <taxon>Ascomycota</taxon>
        <taxon>Pezizomycotina</taxon>
        <taxon>Dothideomycetes</taxon>
        <taxon>Dothideomycetidae</taxon>
        <taxon>Capnodiales</taxon>
        <taxon>Piedraiaceae</taxon>
        <taxon>Piedraia</taxon>
    </lineage>
</organism>
<keyword evidence="9" id="KW-1185">Reference proteome</keyword>
<feature type="compositionally biased region" description="Basic and acidic residues" evidence="7">
    <location>
        <begin position="143"/>
        <end position="154"/>
    </location>
</feature>
<reference evidence="8" key="1">
    <citation type="journal article" date="2020" name="Stud. Mycol.">
        <title>101 Dothideomycetes genomes: a test case for predicting lifestyles and emergence of pathogens.</title>
        <authorList>
            <person name="Haridas S."/>
            <person name="Albert R."/>
            <person name="Binder M."/>
            <person name="Bloem J."/>
            <person name="Labutti K."/>
            <person name="Salamov A."/>
            <person name="Andreopoulos B."/>
            <person name="Baker S."/>
            <person name="Barry K."/>
            <person name="Bills G."/>
            <person name="Bluhm B."/>
            <person name="Cannon C."/>
            <person name="Castanera R."/>
            <person name="Culley D."/>
            <person name="Daum C."/>
            <person name="Ezra D."/>
            <person name="Gonzalez J."/>
            <person name="Henrissat B."/>
            <person name="Kuo A."/>
            <person name="Liang C."/>
            <person name="Lipzen A."/>
            <person name="Lutzoni F."/>
            <person name="Magnuson J."/>
            <person name="Mondo S."/>
            <person name="Nolan M."/>
            <person name="Ohm R."/>
            <person name="Pangilinan J."/>
            <person name="Park H.-J."/>
            <person name="Ramirez L."/>
            <person name="Alfaro M."/>
            <person name="Sun H."/>
            <person name="Tritt A."/>
            <person name="Yoshinaga Y."/>
            <person name="Zwiers L.-H."/>
            <person name="Turgeon B."/>
            <person name="Goodwin S."/>
            <person name="Spatafora J."/>
            <person name="Crous P."/>
            <person name="Grigoriev I."/>
        </authorList>
    </citation>
    <scope>NUCLEOTIDE SEQUENCE</scope>
    <source>
        <strain evidence="8">CBS 480.64</strain>
    </source>
</reference>
<comment type="subcellular location">
    <subcellularLocation>
        <location evidence="1">Mitochondrion</location>
    </subcellularLocation>
</comment>
<evidence type="ECO:0000256" key="3">
    <source>
        <dbReference type="ARBA" id="ARBA00022980"/>
    </source>
</evidence>
<name>A0A6A7BTB2_9PEZI</name>
<evidence type="ECO:0000256" key="4">
    <source>
        <dbReference type="ARBA" id="ARBA00023128"/>
    </source>
</evidence>
<evidence type="ECO:0000256" key="2">
    <source>
        <dbReference type="ARBA" id="ARBA00010761"/>
    </source>
</evidence>
<evidence type="ECO:0000256" key="5">
    <source>
        <dbReference type="ARBA" id="ARBA00023274"/>
    </source>
</evidence>
<keyword evidence="4" id="KW-0496">Mitochondrion</keyword>
<dbReference type="Proteomes" id="UP000799421">
    <property type="component" value="Unassembled WGS sequence"/>
</dbReference>
<evidence type="ECO:0000313" key="9">
    <source>
        <dbReference type="Proteomes" id="UP000799421"/>
    </source>
</evidence>